<comment type="caution">
    <text evidence="2">The sequence shown here is derived from an EMBL/GenBank/DDBJ whole genome shotgun (WGS) entry which is preliminary data.</text>
</comment>
<dbReference type="InterPro" id="IPR027443">
    <property type="entry name" value="IPNS-like_sf"/>
</dbReference>
<name>A0AA38R2V6_9PEZI</name>
<dbReference type="EMBL" id="JANBVN010000193">
    <property type="protein sequence ID" value="KAJ9133895.1"/>
    <property type="molecule type" value="Genomic_DNA"/>
</dbReference>
<dbReference type="Gene3D" id="2.60.120.330">
    <property type="entry name" value="B-lactam Antibiotic, Isopenicillin N Synthase, Chain"/>
    <property type="match status" value="1"/>
</dbReference>
<accession>A0AA38R2V6</accession>
<proteinExistence type="predicted"/>
<evidence type="ECO:0000259" key="1">
    <source>
        <dbReference type="Pfam" id="PF14226"/>
    </source>
</evidence>
<protein>
    <recommendedName>
        <fullName evidence="1">Non-haem dioxygenase N-terminal domain-containing protein</fullName>
    </recommendedName>
</protein>
<sequence>MPKVDMTPFSETSRELYTDFNRLKAGRALAAACHSNGAVNITGHGLGKDEITEVLRWAKRIFNLPLEEKMQAAGPPGYLSHRGCSVLAEERTRLGDQDLVNCLPLGQLEKTVSRMADFQEIYTIGSELDDQQRNTWLPDTVLPGFREYMDSLYEQLVGVAGIVLDAMAVGLTLEPGGTGAIHRLGSRWHCRLSFVHHRPVSEEAGDGHDWHATPLPEREGLGTFTLLLQDELAEEAHNPDLGQVVHADTDEGALVLSVGHVLQRFTNDYFISPRP</sequence>
<dbReference type="Proteomes" id="UP001174691">
    <property type="component" value="Unassembled WGS sequence"/>
</dbReference>
<dbReference type="InterPro" id="IPR026992">
    <property type="entry name" value="DIOX_N"/>
</dbReference>
<dbReference type="AlphaFoldDB" id="A0AA38R2V6"/>
<gene>
    <name evidence="2" type="ORF">NKR19_g8879</name>
</gene>
<dbReference type="SUPFAM" id="SSF51197">
    <property type="entry name" value="Clavaminate synthase-like"/>
    <property type="match status" value="1"/>
</dbReference>
<organism evidence="2 3">
    <name type="scientific">Coniochaeta hoffmannii</name>
    <dbReference type="NCBI Taxonomy" id="91930"/>
    <lineage>
        <taxon>Eukaryota</taxon>
        <taxon>Fungi</taxon>
        <taxon>Dikarya</taxon>
        <taxon>Ascomycota</taxon>
        <taxon>Pezizomycotina</taxon>
        <taxon>Sordariomycetes</taxon>
        <taxon>Sordariomycetidae</taxon>
        <taxon>Coniochaetales</taxon>
        <taxon>Coniochaetaceae</taxon>
        <taxon>Coniochaeta</taxon>
    </lineage>
</organism>
<dbReference type="Pfam" id="PF14226">
    <property type="entry name" value="DIOX_N"/>
    <property type="match status" value="1"/>
</dbReference>
<keyword evidence="3" id="KW-1185">Reference proteome</keyword>
<reference evidence="2" key="1">
    <citation type="submission" date="2022-07" db="EMBL/GenBank/DDBJ databases">
        <title>Fungi with potential for degradation of polypropylene.</title>
        <authorList>
            <person name="Gostincar C."/>
        </authorList>
    </citation>
    <scope>NUCLEOTIDE SEQUENCE</scope>
    <source>
        <strain evidence="2">EXF-13287</strain>
    </source>
</reference>
<evidence type="ECO:0000313" key="2">
    <source>
        <dbReference type="EMBL" id="KAJ9133895.1"/>
    </source>
</evidence>
<feature type="domain" description="Non-haem dioxygenase N-terminal" evidence="1">
    <location>
        <begin position="4"/>
        <end position="128"/>
    </location>
</feature>
<evidence type="ECO:0000313" key="3">
    <source>
        <dbReference type="Proteomes" id="UP001174691"/>
    </source>
</evidence>